<dbReference type="Proteomes" id="UP001232750">
    <property type="component" value="Unassembled WGS sequence"/>
</dbReference>
<dbReference type="InterPro" id="IPR050954">
    <property type="entry name" value="ET_IronSulfur_Cluster-Binding"/>
</dbReference>
<dbReference type="PANTHER" id="PTHR43177:SF3">
    <property type="entry name" value="PROTEIN NRFC HOMOLOG"/>
    <property type="match status" value="1"/>
</dbReference>
<evidence type="ECO:0000256" key="4">
    <source>
        <dbReference type="ARBA" id="ARBA00023014"/>
    </source>
</evidence>
<keyword evidence="4" id="KW-0411">Iron-sulfur</keyword>
<protein>
    <submittedName>
        <fullName evidence="6">Carboxypeptidase regulatory-like domain-containing protein</fullName>
    </submittedName>
</protein>
<dbReference type="Pfam" id="PF13247">
    <property type="entry name" value="Fer4_11"/>
    <property type="match status" value="1"/>
</dbReference>
<keyword evidence="1" id="KW-0004">4Fe-4S</keyword>
<reference evidence="6 7" key="1">
    <citation type="submission" date="2023-05" db="EMBL/GenBank/DDBJ databases">
        <title>Gordonibacter KGMB12511T sp. nov., isolated from faeces of healthy Korean.</title>
        <authorList>
            <person name="Kim H.S."/>
            <person name="Kim J.-S."/>
            <person name="Suh M.K."/>
            <person name="Eom M.K."/>
            <person name="Do H.E."/>
            <person name="Lee J.-S."/>
        </authorList>
    </citation>
    <scope>NUCLEOTIDE SEQUENCE [LARGE SCALE GENOMIC DNA]</scope>
    <source>
        <strain evidence="6 7">KGMB12511</strain>
    </source>
</reference>
<feature type="domain" description="4Fe-4S ferredoxin-type" evidence="5">
    <location>
        <begin position="58"/>
        <end position="157"/>
    </location>
</feature>
<dbReference type="PANTHER" id="PTHR43177">
    <property type="entry name" value="PROTEIN NRFC"/>
    <property type="match status" value="1"/>
</dbReference>
<evidence type="ECO:0000259" key="5">
    <source>
        <dbReference type="Pfam" id="PF13247"/>
    </source>
</evidence>
<keyword evidence="2" id="KW-0479">Metal-binding</keyword>
<dbReference type="InterPro" id="IPR017896">
    <property type="entry name" value="4Fe4S_Fe-S-bd"/>
</dbReference>
<dbReference type="Gene3D" id="3.30.70.20">
    <property type="match status" value="2"/>
</dbReference>
<dbReference type="EMBL" id="JASJEU010000003">
    <property type="protein sequence ID" value="MDJ1649488.1"/>
    <property type="molecule type" value="Genomic_DNA"/>
</dbReference>
<sequence>MKAFLVDVKNCVGCHDCQIGCKDEHCGNTWMPYTLPQPEVGQFWCKVNQYERGSRPHVKVTYLPVMCQHCENAPCMKAAKDGAVYRRDDGLVLIDPVKAKGQKQIVDACPYHAVFWNEELQVPQKCTGCAHLLDGDEPIKVPRCVDNCHVNVIMFGEEEDLDLEGTEFLHPEYGTKPRVFYRGLPKKFIAGTVYDPEAKDIIEGAVCTVTGEAGTFTAETDSWGDFWLRELPDADWTLTIEAGGKKKVMDVSTKEKDLGLGDIALS</sequence>
<organism evidence="6 7">
    <name type="scientific">Gordonibacter faecis</name>
    <dbReference type="NCBI Taxonomy" id="3047475"/>
    <lineage>
        <taxon>Bacteria</taxon>
        <taxon>Bacillati</taxon>
        <taxon>Actinomycetota</taxon>
        <taxon>Coriobacteriia</taxon>
        <taxon>Eggerthellales</taxon>
        <taxon>Eggerthellaceae</taxon>
        <taxon>Gordonibacter</taxon>
    </lineage>
</organism>
<evidence type="ECO:0000313" key="7">
    <source>
        <dbReference type="Proteomes" id="UP001232750"/>
    </source>
</evidence>
<dbReference type="RefSeq" id="WP_283830820.1">
    <property type="nucleotide sequence ID" value="NZ_JASJEU010000003.1"/>
</dbReference>
<name>A0ABT7DLP7_9ACTN</name>
<evidence type="ECO:0000313" key="6">
    <source>
        <dbReference type="EMBL" id="MDJ1649488.1"/>
    </source>
</evidence>
<dbReference type="SUPFAM" id="SSF54862">
    <property type="entry name" value="4Fe-4S ferredoxins"/>
    <property type="match status" value="1"/>
</dbReference>
<accession>A0ABT7DLP7</accession>
<comment type="caution">
    <text evidence="6">The sequence shown here is derived from an EMBL/GenBank/DDBJ whole genome shotgun (WGS) entry which is preliminary data.</text>
</comment>
<keyword evidence="3" id="KW-0408">Iron</keyword>
<keyword evidence="7" id="KW-1185">Reference proteome</keyword>
<evidence type="ECO:0000256" key="1">
    <source>
        <dbReference type="ARBA" id="ARBA00022485"/>
    </source>
</evidence>
<gene>
    <name evidence="6" type="ORF">QNJ86_01600</name>
</gene>
<proteinExistence type="predicted"/>
<dbReference type="Gene3D" id="2.60.40.1120">
    <property type="entry name" value="Carboxypeptidase-like, regulatory domain"/>
    <property type="match status" value="1"/>
</dbReference>
<dbReference type="Pfam" id="PF13620">
    <property type="entry name" value="CarboxypepD_reg"/>
    <property type="match status" value="1"/>
</dbReference>
<evidence type="ECO:0000256" key="3">
    <source>
        <dbReference type="ARBA" id="ARBA00023004"/>
    </source>
</evidence>
<evidence type="ECO:0000256" key="2">
    <source>
        <dbReference type="ARBA" id="ARBA00022723"/>
    </source>
</evidence>